<comment type="pathway">
    <text evidence="3">Glycan metabolism; chondroitin sulfate biosynthesis.</text>
</comment>
<accession>A0A9J6GMG9</accession>
<evidence type="ECO:0000256" key="13">
    <source>
        <dbReference type="ARBA" id="ARBA00023180"/>
    </source>
</evidence>
<evidence type="ECO:0000256" key="12">
    <source>
        <dbReference type="ARBA" id="ARBA00023136"/>
    </source>
</evidence>
<dbReference type="GO" id="GO:0047220">
    <property type="term" value="F:galactosylxylosylprotein 3-beta-galactosyltransferase activity"/>
    <property type="evidence" value="ECO:0007669"/>
    <property type="project" value="UniProtKB-ARBA"/>
</dbReference>
<keyword evidence="8 15" id="KW-0812">Transmembrane</keyword>
<keyword evidence="6 15" id="KW-0328">Glycosyltransferase</keyword>
<feature type="transmembrane region" description="Helical" evidence="15">
    <location>
        <begin position="7"/>
        <end position="27"/>
    </location>
</feature>
<dbReference type="PANTHER" id="PTHR11214:SF3">
    <property type="entry name" value="BETA-1,3-GALACTOSYLTRANSFERASE 6"/>
    <property type="match status" value="1"/>
</dbReference>
<keyword evidence="11 15" id="KW-0333">Golgi apparatus</keyword>
<keyword evidence="17" id="KW-1185">Reference proteome</keyword>
<evidence type="ECO:0000256" key="6">
    <source>
        <dbReference type="ARBA" id="ARBA00022676"/>
    </source>
</evidence>
<evidence type="ECO:0000256" key="1">
    <source>
        <dbReference type="ARBA" id="ARBA00001936"/>
    </source>
</evidence>
<dbReference type="OrthoDB" id="1158011at2759"/>
<proteinExistence type="inferred from homology"/>
<evidence type="ECO:0000256" key="10">
    <source>
        <dbReference type="ARBA" id="ARBA00022989"/>
    </source>
</evidence>
<dbReference type="Gene3D" id="3.90.550.50">
    <property type="match status" value="1"/>
</dbReference>
<keyword evidence="7" id="KW-0808">Transferase</keyword>
<comment type="caution">
    <text evidence="16">The sequence shown here is derived from an EMBL/GenBank/DDBJ whole genome shotgun (WGS) entry which is preliminary data.</text>
</comment>
<sequence>MAPRRRACLVCFVWSVLGFIFGLWLHFRFLTYRADDVPKLSLGPLDKGGDAFLFVAVLSSHKNEVLRNAARETWVKLGAKSKQRVAYRFFVGSLGLPAQTIADLLQESRTFNDTVVLANTPDSYGRLTEKVLMMFTWAAEHYDFQYLLKLDDDSFARIDLIADELGTLQQHKPVRELYWGFFSGRAPVFKMGKWAEPFWYLRDYYYLPYARGGGYVLSYQLVVSIQKHRTDLERYFSEDVSVGVWLAPMNIERKHDRRFNTEYRSRGCFNSYLVTHKQDGFMMNEIYGSLEEHGVLCEREVRSALSYDYNWNVAPSKCCVRNLTDADLKHHSSHHASSSLFRRNGL</sequence>
<evidence type="ECO:0000256" key="9">
    <source>
        <dbReference type="ARBA" id="ARBA00022968"/>
    </source>
</evidence>
<dbReference type="FunFam" id="3.90.550.50:FF:000018">
    <property type="entry name" value="Hexosyltransferase"/>
    <property type="match status" value="1"/>
</dbReference>
<evidence type="ECO:0000256" key="3">
    <source>
        <dbReference type="ARBA" id="ARBA00004840"/>
    </source>
</evidence>
<dbReference type="EC" id="2.4.1.-" evidence="15"/>
<dbReference type="VEuPathDB" id="VectorBase:HLOH_050825"/>
<comment type="subcellular location">
    <subcellularLocation>
        <location evidence="2 15">Golgi apparatus membrane</location>
        <topology evidence="2 15">Single-pass type II membrane protein</topology>
    </subcellularLocation>
</comment>
<keyword evidence="14" id="KW-0464">Manganese</keyword>
<organism evidence="16 17">
    <name type="scientific">Haemaphysalis longicornis</name>
    <name type="common">Bush tick</name>
    <dbReference type="NCBI Taxonomy" id="44386"/>
    <lineage>
        <taxon>Eukaryota</taxon>
        <taxon>Metazoa</taxon>
        <taxon>Ecdysozoa</taxon>
        <taxon>Arthropoda</taxon>
        <taxon>Chelicerata</taxon>
        <taxon>Arachnida</taxon>
        <taxon>Acari</taxon>
        <taxon>Parasitiformes</taxon>
        <taxon>Ixodida</taxon>
        <taxon>Ixodoidea</taxon>
        <taxon>Ixodidae</taxon>
        <taxon>Haemaphysalinae</taxon>
        <taxon>Haemaphysalis</taxon>
    </lineage>
</organism>
<keyword evidence="10 15" id="KW-1133">Transmembrane helix</keyword>
<dbReference type="GO" id="GO:0000139">
    <property type="term" value="C:Golgi membrane"/>
    <property type="evidence" value="ECO:0007669"/>
    <property type="project" value="UniProtKB-SubCell"/>
</dbReference>
<dbReference type="InterPro" id="IPR002659">
    <property type="entry name" value="Glyco_trans_31"/>
</dbReference>
<evidence type="ECO:0000256" key="14">
    <source>
        <dbReference type="ARBA" id="ARBA00023211"/>
    </source>
</evidence>
<keyword evidence="13" id="KW-0325">Glycoprotein</keyword>
<evidence type="ECO:0000256" key="2">
    <source>
        <dbReference type="ARBA" id="ARBA00004323"/>
    </source>
</evidence>
<evidence type="ECO:0000313" key="16">
    <source>
        <dbReference type="EMBL" id="KAH9376587.1"/>
    </source>
</evidence>
<protein>
    <recommendedName>
        <fullName evidence="15">Hexosyltransferase</fullName>
        <ecNumber evidence="15">2.4.1.-</ecNumber>
    </recommendedName>
</protein>
<comment type="pathway">
    <text evidence="4">Glycan metabolism; heparan sulfate biosynthesis.</text>
</comment>
<reference evidence="16 17" key="1">
    <citation type="journal article" date="2020" name="Cell">
        <title>Large-Scale Comparative Analyses of Tick Genomes Elucidate Their Genetic Diversity and Vector Capacities.</title>
        <authorList>
            <consortium name="Tick Genome and Microbiome Consortium (TIGMIC)"/>
            <person name="Jia N."/>
            <person name="Wang J."/>
            <person name="Shi W."/>
            <person name="Du L."/>
            <person name="Sun Y."/>
            <person name="Zhan W."/>
            <person name="Jiang J.F."/>
            <person name="Wang Q."/>
            <person name="Zhang B."/>
            <person name="Ji P."/>
            <person name="Bell-Sakyi L."/>
            <person name="Cui X.M."/>
            <person name="Yuan T.T."/>
            <person name="Jiang B.G."/>
            <person name="Yang W.F."/>
            <person name="Lam T.T."/>
            <person name="Chang Q.C."/>
            <person name="Ding S.J."/>
            <person name="Wang X.J."/>
            <person name="Zhu J.G."/>
            <person name="Ruan X.D."/>
            <person name="Zhao L."/>
            <person name="Wei J.T."/>
            <person name="Ye R.Z."/>
            <person name="Que T.C."/>
            <person name="Du C.H."/>
            <person name="Zhou Y.H."/>
            <person name="Cheng J.X."/>
            <person name="Dai P.F."/>
            <person name="Guo W.B."/>
            <person name="Han X.H."/>
            <person name="Huang E.J."/>
            <person name="Li L.F."/>
            <person name="Wei W."/>
            <person name="Gao Y.C."/>
            <person name="Liu J.Z."/>
            <person name="Shao H.Z."/>
            <person name="Wang X."/>
            <person name="Wang C.C."/>
            <person name="Yang T.C."/>
            <person name="Huo Q.B."/>
            <person name="Li W."/>
            <person name="Chen H.Y."/>
            <person name="Chen S.E."/>
            <person name="Zhou L.G."/>
            <person name="Ni X.B."/>
            <person name="Tian J.H."/>
            <person name="Sheng Y."/>
            <person name="Liu T."/>
            <person name="Pan Y.S."/>
            <person name="Xia L.Y."/>
            <person name="Li J."/>
            <person name="Zhao F."/>
            <person name="Cao W.C."/>
        </authorList>
    </citation>
    <scope>NUCLEOTIDE SEQUENCE [LARGE SCALE GENOMIC DNA]</scope>
    <source>
        <strain evidence="16">HaeL-2018</strain>
    </source>
</reference>
<evidence type="ECO:0000256" key="15">
    <source>
        <dbReference type="RuleBase" id="RU363063"/>
    </source>
</evidence>
<dbReference type="EMBL" id="JABSTR010000008">
    <property type="protein sequence ID" value="KAH9376587.1"/>
    <property type="molecule type" value="Genomic_DNA"/>
</dbReference>
<dbReference type="Pfam" id="PF01762">
    <property type="entry name" value="Galactosyl_T"/>
    <property type="match status" value="1"/>
</dbReference>
<dbReference type="AlphaFoldDB" id="A0A9J6GMG9"/>
<dbReference type="OMA" id="KCCVRNL"/>
<name>A0A9J6GMG9_HAELO</name>
<gene>
    <name evidence="16" type="ORF">HPB48_002540</name>
</gene>
<dbReference type="PANTHER" id="PTHR11214">
    <property type="entry name" value="BETA-1,3-N-ACETYLGLUCOSAMINYLTRANSFERASE"/>
    <property type="match status" value="1"/>
</dbReference>
<evidence type="ECO:0000256" key="7">
    <source>
        <dbReference type="ARBA" id="ARBA00022679"/>
    </source>
</evidence>
<evidence type="ECO:0000313" key="17">
    <source>
        <dbReference type="Proteomes" id="UP000821853"/>
    </source>
</evidence>
<comment type="similarity">
    <text evidence="5 15">Belongs to the glycosyltransferase 31 family.</text>
</comment>
<evidence type="ECO:0000256" key="11">
    <source>
        <dbReference type="ARBA" id="ARBA00023034"/>
    </source>
</evidence>
<evidence type="ECO:0000256" key="4">
    <source>
        <dbReference type="ARBA" id="ARBA00005093"/>
    </source>
</evidence>
<keyword evidence="12 15" id="KW-0472">Membrane</keyword>
<comment type="cofactor">
    <cofactor evidence="1">
        <name>Mn(2+)</name>
        <dbReference type="ChEBI" id="CHEBI:29035"/>
    </cofactor>
</comment>
<evidence type="ECO:0000256" key="8">
    <source>
        <dbReference type="ARBA" id="ARBA00022692"/>
    </source>
</evidence>
<dbReference type="GO" id="GO:0006024">
    <property type="term" value="P:glycosaminoglycan biosynthetic process"/>
    <property type="evidence" value="ECO:0007669"/>
    <property type="project" value="UniProtKB-ARBA"/>
</dbReference>
<evidence type="ECO:0000256" key="5">
    <source>
        <dbReference type="ARBA" id="ARBA00008661"/>
    </source>
</evidence>
<dbReference type="GO" id="GO:0006493">
    <property type="term" value="P:protein O-linked glycosylation"/>
    <property type="evidence" value="ECO:0007669"/>
    <property type="project" value="TreeGrafter"/>
</dbReference>
<keyword evidence="9 15" id="KW-0735">Signal-anchor</keyword>
<dbReference type="Proteomes" id="UP000821853">
    <property type="component" value="Unassembled WGS sequence"/>
</dbReference>